<accession>A0A6G3Y051</accession>
<feature type="domain" description="AMP-dependent synthetase/ligase" evidence="1">
    <location>
        <begin position="8"/>
        <end position="68"/>
    </location>
</feature>
<dbReference type="PANTHER" id="PTHR45527">
    <property type="entry name" value="NONRIBOSOMAL PEPTIDE SYNTHETASE"/>
    <property type="match status" value="1"/>
</dbReference>
<dbReference type="EMBL" id="JAAGMN010010367">
    <property type="protein sequence ID" value="NEE23426.1"/>
    <property type="molecule type" value="Genomic_DNA"/>
</dbReference>
<dbReference type="GO" id="GO:0031177">
    <property type="term" value="F:phosphopantetheine binding"/>
    <property type="evidence" value="ECO:0007669"/>
    <property type="project" value="TreeGrafter"/>
</dbReference>
<dbReference type="AlphaFoldDB" id="A0A6G3Y051"/>
<dbReference type="Pfam" id="PF00501">
    <property type="entry name" value="AMP-binding"/>
    <property type="match status" value="1"/>
</dbReference>
<feature type="non-terminal residue" evidence="2">
    <location>
        <position position="1"/>
    </location>
</feature>
<dbReference type="PANTHER" id="PTHR45527:SF1">
    <property type="entry name" value="FATTY ACID SYNTHASE"/>
    <property type="match status" value="1"/>
</dbReference>
<evidence type="ECO:0000259" key="1">
    <source>
        <dbReference type="Pfam" id="PF00501"/>
    </source>
</evidence>
<dbReference type="SUPFAM" id="SSF56801">
    <property type="entry name" value="Acetyl-CoA synthetase-like"/>
    <property type="match status" value="1"/>
</dbReference>
<dbReference type="InterPro" id="IPR000873">
    <property type="entry name" value="AMP-dep_synth/lig_dom"/>
</dbReference>
<dbReference type="GO" id="GO:0005737">
    <property type="term" value="C:cytoplasm"/>
    <property type="evidence" value="ECO:0007669"/>
    <property type="project" value="TreeGrafter"/>
</dbReference>
<evidence type="ECO:0000313" key="2">
    <source>
        <dbReference type="EMBL" id="NEE23426.1"/>
    </source>
</evidence>
<dbReference type="GO" id="GO:0043041">
    <property type="term" value="P:amino acid activation for nonribosomal peptide biosynthetic process"/>
    <property type="evidence" value="ECO:0007669"/>
    <property type="project" value="TreeGrafter"/>
</dbReference>
<reference evidence="2" key="1">
    <citation type="submission" date="2020-01" db="EMBL/GenBank/DDBJ databases">
        <title>Insect and environment-associated Actinomycetes.</title>
        <authorList>
            <person name="Currrie C."/>
            <person name="Chevrette M."/>
            <person name="Carlson C."/>
            <person name="Stubbendieck R."/>
            <person name="Wendt-Pienkowski E."/>
        </authorList>
    </citation>
    <scope>NUCLEOTIDE SEQUENCE</scope>
    <source>
        <strain evidence="2">SID7499</strain>
    </source>
</reference>
<protein>
    <submittedName>
        <fullName evidence="2">AMP-binding protein</fullName>
    </submittedName>
</protein>
<organism evidence="2">
    <name type="scientific">Streptomyces sp. SID7499</name>
    <dbReference type="NCBI Taxonomy" id="2706086"/>
    <lineage>
        <taxon>Bacteria</taxon>
        <taxon>Bacillati</taxon>
        <taxon>Actinomycetota</taxon>
        <taxon>Actinomycetes</taxon>
        <taxon>Kitasatosporales</taxon>
        <taxon>Streptomycetaceae</taxon>
        <taxon>Streptomyces</taxon>
    </lineage>
</organism>
<feature type="non-terminal residue" evidence="2">
    <location>
        <position position="68"/>
    </location>
</feature>
<dbReference type="GO" id="GO:0044550">
    <property type="term" value="P:secondary metabolite biosynthetic process"/>
    <property type="evidence" value="ECO:0007669"/>
    <property type="project" value="TreeGrafter"/>
</dbReference>
<gene>
    <name evidence="2" type="ORF">G3M58_95365</name>
</gene>
<dbReference type="InterPro" id="IPR042099">
    <property type="entry name" value="ANL_N_sf"/>
</dbReference>
<comment type="caution">
    <text evidence="2">The sequence shown here is derived from an EMBL/GenBank/DDBJ whole genome shotgun (WGS) entry which is preliminary data.</text>
</comment>
<proteinExistence type="predicted"/>
<sequence>LYATGTVRRVHNLYGPSEDTTYSTWSLVGRDADKPSIGRPVTGSTAYILDATGQPVADGEAGELHLGG</sequence>
<name>A0A6G3Y051_9ACTN</name>
<dbReference type="Gene3D" id="3.40.50.12780">
    <property type="entry name" value="N-terminal domain of ligase-like"/>
    <property type="match status" value="1"/>
</dbReference>